<dbReference type="PANTHER" id="PTHR43400">
    <property type="entry name" value="FUMARATE REDUCTASE"/>
    <property type="match status" value="1"/>
</dbReference>
<comment type="cofactor">
    <cofactor evidence="1">
        <name>FAD</name>
        <dbReference type="ChEBI" id="CHEBI:57692"/>
    </cofactor>
</comment>
<dbReference type="RefSeq" id="YP_005225426.1">
    <property type="nucleotide sequence ID" value="NC_016845.1"/>
</dbReference>
<evidence type="ECO:0000256" key="2">
    <source>
        <dbReference type="ARBA" id="ARBA00022630"/>
    </source>
</evidence>
<dbReference type="PATRIC" id="fig|1125630.4.peg.1093"/>
<dbReference type="HOGENOM" id="CLU_011398_4_2_6"/>
<dbReference type="PRINTS" id="PR00411">
    <property type="entry name" value="PNDRDTASEI"/>
</dbReference>
<dbReference type="InterPro" id="IPR003953">
    <property type="entry name" value="FAD-dep_OxRdtase_2_FAD-bd"/>
</dbReference>
<dbReference type="EMBL" id="CP003200">
    <property type="protein sequence ID" value="AEW59824.1"/>
    <property type="molecule type" value="Genomic_DNA"/>
</dbReference>
<dbReference type="InterPro" id="IPR050315">
    <property type="entry name" value="FAD-oxidoreductase_2"/>
</dbReference>
<dbReference type="InterPro" id="IPR036188">
    <property type="entry name" value="FAD/NAD-bd_sf"/>
</dbReference>
<dbReference type="PANTHER" id="PTHR43400:SF10">
    <property type="entry name" value="3-OXOSTEROID 1-DEHYDROGENASE"/>
    <property type="match status" value="1"/>
</dbReference>
<feature type="domain" description="FAD-dependent oxidoreductase 2 FAD-binding" evidence="5">
    <location>
        <begin position="5"/>
        <end position="538"/>
    </location>
</feature>
<dbReference type="PROSITE" id="PS51257">
    <property type="entry name" value="PROKAR_LIPOPROTEIN"/>
    <property type="match status" value="1"/>
</dbReference>
<gene>
    <name evidence="6" type="ordered locus">KPHS_11260</name>
</gene>
<keyword evidence="7" id="KW-1185">Reference proteome</keyword>
<dbReference type="InterPro" id="IPR027477">
    <property type="entry name" value="Succ_DH/fumarate_Rdtase_cat_sf"/>
</dbReference>
<dbReference type="Pfam" id="PF00890">
    <property type="entry name" value="FAD_binding_2"/>
    <property type="match status" value="1"/>
</dbReference>
<evidence type="ECO:0000259" key="5">
    <source>
        <dbReference type="Pfam" id="PF00890"/>
    </source>
</evidence>
<dbReference type="Proteomes" id="UP000007841">
    <property type="component" value="Chromosome"/>
</dbReference>
<keyword evidence="3" id="KW-0274">FAD</keyword>
<evidence type="ECO:0000313" key="6">
    <source>
        <dbReference type="EMBL" id="AEW59824.1"/>
    </source>
</evidence>
<evidence type="ECO:0000313" key="7">
    <source>
        <dbReference type="Proteomes" id="UP000007841"/>
    </source>
</evidence>
<dbReference type="GO" id="GO:0016491">
    <property type="term" value="F:oxidoreductase activity"/>
    <property type="evidence" value="ECO:0007669"/>
    <property type="project" value="UniProtKB-KW"/>
</dbReference>
<dbReference type="RefSeq" id="WP_004151338.1">
    <property type="nucleotide sequence ID" value="NC_016845.1"/>
</dbReference>
<evidence type="ECO:0000256" key="4">
    <source>
        <dbReference type="ARBA" id="ARBA00023002"/>
    </source>
</evidence>
<dbReference type="AlphaFoldDB" id="A0A0H3GSP8"/>
<dbReference type="GeneID" id="11846124"/>
<dbReference type="SUPFAM" id="SSF51905">
    <property type="entry name" value="FAD/NAD(P)-binding domain"/>
    <property type="match status" value="1"/>
</dbReference>
<dbReference type="Gene3D" id="3.50.50.60">
    <property type="entry name" value="FAD/NAD(P)-binding domain"/>
    <property type="match status" value="2"/>
</dbReference>
<evidence type="ECO:0000256" key="3">
    <source>
        <dbReference type="ARBA" id="ARBA00022827"/>
    </source>
</evidence>
<keyword evidence="4" id="KW-0560">Oxidoreductase</keyword>
<evidence type="ECO:0000256" key="1">
    <source>
        <dbReference type="ARBA" id="ARBA00001974"/>
    </source>
</evidence>
<proteinExistence type="predicted"/>
<reference evidence="6 7" key="1">
    <citation type="journal article" date="2012" name="J. Bacteriol.">
        <title>Complete genome sequence of Klebsiella pneumoniae subsp. pneumoniae HS11286, a multidrug-resistant strain isolated from human sputum.</title>
        <authorList>
            <person name="Liu P."/>
            <person name="Li P."/>
            <person name="Jiang X."/>
            <person name="Bi D."/>
            <person name="Xie Y."/>
            <person name="Tai C."/>
            <person name="Deng Z."/>
            <person name="Rajakumar K."/>
            <person name="Ou H.Y."/>
        </authorList>
    </citation>
    <scope>NUCLEOTIDE SEQUENCE [LARGE SCALE GENOMIC DNA]</scope>
    <source>
        <strain evidence="6 7">HS11286</strain>
    </source>
</reference>
<accession>A0A0H3GSP8</accession>
<organism evidence="6 7">
    <name type="scientific">Klebsiella pneumoniae subsp. pneumoniae (strain HS11286)</name>
    <dbReference type="NCBI Taxonomy" id="1125630"/>
    <lineage>
        <taxon>Bacteria</taxon>
        <taxon>Pseudomonadati</taxon>
        <taxon>Pseudomonadota</taxon>
        <taxon>Gammaproteobacteria</taxon>
        <taxon>Enterobacterales</taxon>
        <taxon>Enterobacteriaceae</taxon>
        <taxon>Klebsiella/Raoultella group</taxon>
        <taxon>Klebsiella</taxon>
        <taxon>Klebsiella pneumoniae complex</taxon>
    </lineage>
</organism>
<protein>
    <submittedName>
        <fullName evidence="6">Electron transfer flavoprotein-NAD/FAD/quinone oxidoreductase</fullName>
    </submittedName>
</protein>
<dbReference type="GO" id="GO:0008202">
    <property type="term" value="P:steroid metabolic process"/>
    <property type="evidence" value="ECO:0007669"/>
    <property type="project" value="UniProtKB-ARBA"/>
</dbReference>
<sequence>MKSWDVIVIGSGAAGFAAAVTACCKGLSVLMLEKAGQFGGTSAISGGAVWLHDTDQARAEGKSGSAEAMKTYLRTIIGEGQYREDLAEAFVSAGREALAFLEREGAVKYSLRPLSPDYYPDEPGAVDVGRALEVVEYDGRELGDAFRDLRSPPPGMLLFGGMMVNRVDIQHFLDMRRSLRSLAHCTRLLLRYARDRVKYPRGTRLAMGNALIARMATTALRKGMNLRLNVNVLTLCEAQGAVRGVEIEYQGQRETLHARRGVVLAAGGFAAGALAARYRPHTREHFTMSPPANDGAALHLAAAFNAREGADRASNFFWAPVSVLTRADGSEERFPHLVTDRAKPGVIAVNQRAVRFVNESSSYHHFASAMQDAAENAPCFLLCDAQAMKRYGLGLARPAPVNNDALVAAGYLHKADTLAALAQQLGLDAQTLSETVARYNRDAAQGVDREFAKGGNSYNRAMGDPGHQPDACNAPLLSAPFYAIKLYTGDLGTSRGLVTTADAQVVNTQGNPIPGLYAVGNDMDSLMAGTYPGPGITLGPGLTFGYLAACHLAQHSTH</sequence>
<dbReference type="STRING" id="1125630.KPHS_11260"/>
<dbReference type="SUPFAM" id="SSF56425">
    <property type="entry name" value="Succinate dehydrogenase/fumarate reductase flavoprotein, catalytic domain"/>
    <property type="match status" value="1"/>
</dbReference>
<keyword evidence="2" id="KW-0285">Flavoprotein</keyword>
<name>A0A0H3GSP8_KLEPH</name>
<dbReference type="KEGG" id="kpm:KPHS_11260"/>